<name>A0A4R7BCT3_9NEIS</name>
<dbReference type="SMART" id="SM00530">
    <property type="entry name" value="HTH_XRE"/>
    <property type="match status" value="1"/>
</dbReference>
<accession>A0A4R7BCT3</accession>
<dbReference type="SUPFAM" id="SSF47413">
    <property type="entry name" value="lambda repressor-like DNA-binding domains"/>
    <property type="match status" value="1"/>
</dbReference>
<dbReference type="InterPro" id="IPR010982">
    <property type="entry name" value="Lambda_DNA-bd_dom_sf"/>
</dbReference>
<proteinExistence type="predicted"/>
<dbReference type="Gene3D" id="1.10.260.40">
    <property type="entry name" value="lambda repressor-like DNA-binding domains"/>
    <property type="match status" value="1"/>
</dbReference>
<dbReference type="RefSeq" id="WP_133678911.1">
    <property type="nucleotide sequence ID" value="NZ_SNZP01000003.1"/>
</dbReference>
<dbReference type="InterPro" id="IPR001387">
    <property type="entry name" value="Cro/C1-type_HTH"/>
</dbReference>
<reference evidence="2 3" key="1">
    <citation type="submission" date="2019-03" db="EMBL/GenBank/DDBJ databases">
        <title>Genomic Encyclopedia of Type Strains, Phase III (KMG-III): the genomes of soil and plant-associated and newly described type strains.</title>
        <authorList>
            <person name="Whitman W."/>
        </authorList>
    </citation>
    <scope>NUCLEOTIDE SEQUENCE [LARGE SCALE GENOMIC DNA]</scope>
    <source>
        <strain evidence="2 3">CECT 8976</strain>
    </source>
</reference>
<feature type="domain" description="HTH cro/C1-type" evidence="1">
    <location>
        <begin position="11"/>
        <end position="64"/>
    </location>
</feature>
<gene>
    <name evidence="2" type="ORF">DFP86_103199</name>
</gene>
<evidence type="ECO:0000313" key="2">
    <source>
        <dbReference type="EMBL" id="TDR81546.1"/>
    </source>
</evidence>
<organism evidence="2 3">
    <name type="scientific">Paludibacterium purpuratum</name>
    <dbReference type="NCBI Taxonomy" id="1144873"/>
    <lineage>
        <taxon>Bacteria</taxon>
        <taxon>Pseudomonadati</taxon>
        <taxon>Pseudomonadota</taxon>
        <taxon>Betaproteobacteria</taxon>
        <taxon>Neisseriales</taxon>
        <taxon>Chromobacteriaceae</taxon>
        <taxon>Paludibacterium</taxon>
    </lineage>
</organism>
<dbReference type="Proteomes" id="UP000295611">
    <property type="component" value="Unassembled WGS sequence"/>
</dbReference>
<dbReference type="CDD" id="cd00093">
    <property type="entry name" value="HTH_XRE"/>
    <property type="match status" value="1"/>
</dbReference>
<protein>
    <submittedName>
        <fullName evidence="2">Cro/C1-type helix-turn-helix DNA-binding protein</fullName>
    </submittedName>
</protein>
<dbReference type="EMBL" id="SNZP01000003">
    <property type="protein sequence ID" value="TDR81546.1"/>
    <property type="molecule type" value="Genomic_DNA"/>
</dbReference>
<dbReference type="AlphaFoldDB" id="A0A4R7BCT3"/>
<keyword evidence="3" id="KW-1185">Reference proteome</keyword>
<dbReference type="PROSITE" id="PS50943">
    <property type="entry name" value="HTH_CROC1"/>
    <property type="match status" value="1"/>
</dbReference>
<sequence length="255" mass="29056">MSQTHQLITTLKRLLKARGVTYAQVATHLKLSEASVKRQFSQQSFSLHTLEAICDLIQLELSELVQAAEDAQAGVSQLSEAQEAELVGDPCRVLVAVCVLNHWTLAQIVETYRLSEAECIIHLLQLDQLGLIKLMPENRVKLRIARDFAWRPGGPIHQFFRERAQTDFLNADFNQPGEFLRFQHAMLSPTANIRFQQRLHRLLQEFAELHEDDVVCPANIRHGTSLLLALRPWEPAVFESLRRTPDTRVFGDSET</sequence>
<keyword evidence="2" id="KW-0238">DNA-binding</keyword>
<dbReference type="Pfam" id="PF13443">
    <property type="entry name" value="HTH_26"/>
    <property type="match status" value="1"/>
</dbReference>
<evidence type="ECO:0000313" key="3">
    <source>
        <dbReference type="Proteomes" id="UP000295611"/>
    </source>
</evidence>
<dbReference type="GO" id="GO:0003677">
    <property type="term" value="F:DNA binding"/>
    <property type="evidence" value="ECO:0007669"/>
    <property type="project" value="UniProtKB-KW"/>
</dbReference>
<dbReference type="OrthoDB" id="5298444at2"/>
<evidence type="ECO:0000259" key="1">
    <source>
        <dbReference type="PROSITE" id="PS50943"/>
    </source>
</evidence>
<comment type="caution">
    <text evidence="2">The sequence shown here is derived from an EMBL/GenBank/DDBJ whole genome shotgun (WGS) entry which is preliminary data.</text>
</comment>